<proteinExistence type="predicted"/>
<organism evidence="1 2">
    <name type="scientific">Leviviridae sp</name>
    <dbReference type="NCBI Taxonomy" id="2027243"/>
    <lineage>
        <taxon>Viruses</taxon>
        <taxon>Riboviria</taxon>
        <taxon>Orthornavirae</taxon>
        <taxon>Lenarviricota</taxon>
        <taxon>Leviviricetes</taxon>
        <taxon>Norzivirales</taxon>
        <taxon>Fiersviridae</taxon>
    </lineage>
</organism>
<dbReference type="InterPro" id="IPR054457">
    <property type="entry name" value="PhiCb5_coat"/>
</dbReference>
<dbReference type="Pfam" id="PF22387">
    <property type="entry name" value="PhiCb5_coat"/>
    <property type="match status" value="1"/>
</dbReference>
<dbReference type="GO" id="GO:0019028">
    <property type="term" value="C:viral capsid"/>
    <property type="evidence" value="ECO:0007669"/>
    <property type="project" value="UniProtKB-KW"/>
</dbReference>
<sequence>MFTDPLSVTVDTIGAQALSRINQDSYGSEYLLQAADGLSELRMKIRHSKETVKVGANPVDRHNVELTQYVYPTASIPQGRTRQAYLVFRNEPGDSLVLANDLMEALMVWTTEANIVKLLAWES</sequence>
<keyword evidence="1" id="KW-0167">Capsid protein</keyword>
<reference evidence="1" key="2">
    <citation type="journal article" date="2022" name="Nat. Microbiol.">
        <title>RNA viromes from terrestrial sites across China expand environmental viral diversity.</title>
        <authorList>
            <person name="Chiapello M."/>
            <person name="Rodriguez-Romero J."/>
            <person name="Ayllon M.A."/>
            <person name="Turina M."/>
        </authorList>
    </citation>
    <scope>NUCLEOTIDE SEQUENCE</scope>
    <source>
        <strain evidence="1">270-k141_33497</strain>
    </source>
</reference>
<dbReference type="Gene3D" id="2.40.160.220">
    <property type="match status" value="1"/>
</dbReference>
<name>A0ABY3SUF2_9VIRU</name>
<dbReference type="EMBL" id="MZ679677">
    <property type="protein sequence ID" value="UJQ85475.1"/>
    <property type="molecule type" value="Genomic_RNA"/>
</dbReference>
<dbReference type="Proteomes" id="UP001059481">
    <property type="component" value="Segment"/>
</dbReference>
<keyword evidence="1" id="KW-0946">Virion</keyword>
<evidence type="ECO:0000313" key="1">
    <source>
        <dbReference type="EMBL" id="UJQ85475.1"/>
    </source>
</evidence>
<keyword evidence="2" id="KW-1185">Reference proteome</keyword>
<evidence type="ECO:0000313" key="2">
    <source>
        <dbReference type="Proteomes" id="UP001059481"/>
    </source>
</evidence>
<reference evidence="1" key="1">
    <citation type="submission" date="2021-05" db="EMBL/GenBank/DDBJ databases">
        <authorList>
            <person name="Chen Y.-M."/>
            <person name="Zhang Y.-Z."/>
        </authorList>
    </citation>
    <scope>NUCLEOTIDE SEQUENCE</scope>
    <source>
        <strain evidence="1">270-k141_33497</strain>
    </source>
</reference>
<accession>A0ABY3SUF2</accession>
<protein>
    <submittedName>
        <fullName evidence="1">Coat protein</fullName>
    </submittedName>
</protein>